<keyword evidence="2" id="KW-1185">Reference proteome</keyword>
<comment type="caution">
    <text evidence="1">The sequence shown here is derived from an EMBL/GenBank/DDBJ whole genome shotgun (WGS) entry which is preliminary data.</text>
</comment>
<gene>
    <name evidence="1" type="ORF">QI30_04705</name>
</gene>
<evidence type="ECO:0000313" key="1">
    <source>
        <dbReference type="EMBL" id="RUS57690.1"/>
    </source>
</evidence>
<dbReference type="NCBIfam" id="TIGR03238">
    <property type="entry name" value="dnd_assoc_3"/>
    <property type="match status" value="1"/>
</dbReference>
<dbReference type="InterPro" id="IPR017647">
    <property type="entry name" value="Dnd_assoc_3"/>
</dbReference>
<organism evidence="1 2">
    <name type="scientific">Candidatus Kurthia intestinigallinarum</name>
    <dbReference type="NCBI Taxonomy" id="1562256"/>
    <lineage>
        <taxon>Bacteria</taxon>
        <taxon>Bacillati</taxon>
        <taxon>Bacillota</taxon>
        <taxon>Bacilli</taxon>
        <taxon>Bacillales</taxon>
        <taxon>Caryophanaceae</taxon>
        <taxon>Kurthia</taxon>
    </lineage>
</organism>
<dbReference type="OrthoDB" id="257964at2"/>
<protein>
    <recommendedName>
        <fullName evidence="3">DNA phosphorothioation-dependent restriction protein DptF</fullName>
    </recommendedName>
</protein>
<evidence type="ECO:0008006" key="3">
    <source>
        <dbReference type="Google" id="ProtNLM"/>
    </source>
</evidence>
<dbReference type="Proteomes" id="UP000288623">
    <property type="component" value="Unassembled WGS sequence"/>
</dbReference>
<sequence>MEIWNQFVKQNELTSFTYNYDFVTEKIASDASAIVPIIEDVLEKMAFLYWDKYHEMADIAYWPYKEFKAVESLDKWRVISKKFVLSTDLKESAQRMVMAFDDYNEMAKSSDILAIVKEAEQLMEDVLKKDTKEEAFEYDFIKTPPFHVVEIQKISERQLNKFWCEFLVHHELEAELDLENVKSKMSYNTSALFNSISKLLRPLAFTKMHYLAAKQQVKPLAFSELQSKALKEVWAELDAFGLPTKDKAMAHQVIQTLEMQVTNKNLPKPLVQSTFNNFVYLFKSLYADALEMLDDAVEEEPVQQESVVEIEQPVEVAVVNDIKEEPIIVAPTTVGVSKKRVSKFLQQSKVLLTSAPDAVVHADRFGSLQSYMHVKRPIEEKLVQTLQHAKQQQEPQLILLCGSAGDGKSHLLAYVKETYPELVEDFIIHNDATVSKSRTKSNLETLEQLLEGFNDGQTAQKNILIAINLGVLHNFYTYEKEKQQFATFRRFIEDINIFDQTSTTNESSVMPSCHVLDFSQEKNYELTKQRVESNLFKEILTKIVAPIETNVFYKAWKEDMDNGIVTAAHLNYELLQNERVQQQIIQYLVYGIFKDKLFISTRTYNEFIFSLIVPVEQEQDEQRTAIDLANTLPNLMFAHPKRSTTLATMSNNDPLKEKSAAKDEFITNVLLSLDVYGYFQEKFGDMITVFEKPIKKAILEKKFVELAQFGIRLQKLMSDEVSTLFNSYVSYLYSYLTGDEETMGELFEQLEQIVFKWRGSPEDNFIYLNNDLNREFRTAIPVSLEPAVNENFYGQMQGETLTRFVPTMKLGFDEYFIDLDYRLYEILSSVRQGHRLNNLEVSHAMQFEEFYNAITKKSQLSDNRLMIVNTSNREKMVISKPKFSKSKYEVKKV</sequence>
<dbReference type="RefSeq" id="WP_126989799.1">
    <property type="nucleotide sequence ID" value="NZ_JTFC01000015.1"/>
</dbReference>
<evidence type="ECO:0000313" key="2">
    <source>
        <dbReference type="Proteomes" id="UP000288623"/>
    </source>
</evidence>
<name>A0A433RWN3_9BACL</name>
<proteinExistence type="predicted"/>
<accession>A0A433RWN3</accession>
<dbReference type="EMBL" id="JTFC01000015">
    <property type="protein sequence ID" value="RUS57690.1"/>
    <property type="molecule type" value="Genomic_DNA"/>
</dbReference>
<dbReference type="AlphaFoldDB" id="A0A433RWN3"/>
<reference evidence="1 2" key="1">
    <citation type="submission" date="2014-11" db="EMBL/GenBank/DDBJ databases">
        <title>Genome sequence and analysis of novel Kurthia sp.</title>
        <authorList>
            <person name="Lawson J.N."/>
            <person name="Gonzalez J.E."/>
            <person name="Rinauldi L."/>
            <person name="Xuan Z."/>
            <person name="Firman A."/>
            <person name="Shaddox L."/>
            <person name="Trudeau A."/>
            <person name="Shah S."/>
            <person name="Reiman D."/>
        </authorList>
    </citation>
    <scope>NUCLEOTIDE SEQUENCE [LARGE SCALE GENOMIC DNA]</scope>
    <source>
        <strain evidence="1 2">3B1D</strain>
    </source>
</reference>